<evidence type="ECO:0000313" key="1">
    <source>
        <dbReference type="EMBL" id="TRU36258.1"/>
    </source>
</evidence>
<reference evidence="1 2" key="1">
    <citation type="submission" date="2019-01" db="EMBL/GenBank/DDBJ databases">
        <title>Coherence of Microcystis species and biogeography revealed through population genomics.</title>
        <authorList>
            <person name="Perez-Carrascal O.M."/>
            <person name="Terrat Y."/>
            <person name="Giani A."/>
            <person name="Fortin N."/>
            <person name="Tromas N."/>
            <person name="Shapiro B.J."/>
        </authorList>
    </citation>
    <scope>NUCLEOTIDE SEQUENCE [LARGE SCALE GENOMIC DNA]</scope>
    <source>
        <strain evidence="1">Ma_MB_S_20031200_S102</strain>
    </source>
</reference>
<sequence length="68" mass="8134">MEARLNSIPNRPSRQMFSLYFLMLFDPVRRHSPTVERLRPRFLTTGRCRDVERDNLGILTYSHRQATL</sequence>
<evidence type="ECO:0000313" key="2">
    <source>
        <dbReference type="Proteomes" id="UP000317708"/>
    </source>
</evidence>
<name>A0A552EP69_MICAE</name>
<proteinExistence type="predicted"/>
<dbReference type="AlphaFoldDB" id="A0A552EP69"/>
<protein>
    <submittedName>
        <fullName evidence="1">Uncharacterized protein</fullName>
    </submittedName>
</protein>
<dbReference type="EMBL" id="SFBI01000106">
    <property type="protein sequence ID" value="TRU36258.1"/>
    <property type="molecule type" value="Genomic_DNA"/>
</dbReference>
<gene>
    <name evidence="1" type="ORF">EWV92_12520</name>
</gene>
<organism evidence="1 2">
    <name type="scientific">Microcystis aeruginosa Ma_MB_S_20031200_S102</name>
    <dbReference type="NCBI Taxonomy" id="2486254"/>
    <lineage>
        <taxon>Bacteria</taxon>
        <taxon>Bacillati</taxon>
        <taxon>Cyanobacteriota</taxon>
        <taxon>Cyanophyceae</taxon>
        <taxon>Oscillatoriophycideae</taxon>
        <taxon>Chroococcales</taxon>
        <taxon>Microcystaceae</taxon>
        <taxon>Microcystis</taxon>
    </lineage>
</organism>
<dbReference type="Proteomes" id="UP000317708">
    <property type="component" value="Unassembled WGS sequence"/>
</dbReference>
<comment type="caution">
    <text evidence="1">The sequence shown here is derived from an EMBL/GenBank/DDBJ whole genome shotgun (WGS) entry which is preliminary data.</text>
</comment>
<accession>A0A552EP69</accession>